<name>A0A6L5GSA7_9FIRM</name>
<evidence type="ECO:0000259" key="1">
    <source>
        <dbReference type="Pfam" id="PF05685"/>
    </source>
</evidence>
<dbReference type="InterPro" id="IPR012296">
    <property type="entry name" value="Nuclease_put_TT1808"/>
</dbReference>
<keyword evidence="2" id="KW-0255">Endonuclease</keyword>
<dbReference type="Pfam" id="PF05685">
    <property type="entry name" value="Uma2"/>
    <property type="match status" value="1"/>
</dbReference>
<dbReference type="GO" id="GO:0004519">
    <property type="term" value="F:endonuclease activity"/>
    <property type="evidence" value="ECO:0007669"/>
    <property type="project" value="UniProtKB-KW"/>
</dbReference>
<dbReference type="InterPro" id="IPR008538">
    <property type="entry name" value="Uma2"/>
</dbReference>
<evidence type="ECO:0000313" key="3">
    <source>
        <dbReference type="Proteomes" id="UP000473648"/>
    </source>
</evidence>
<sequence length="182" mass="20939">MDNNHDSIAEDAVMTEQNAQEEPIFTPQGEIINGEEYAKNTTDPSAKAIIKYLSSILKQYHLSHRPLDQLSDPYEVLMVGQMHNTQLRPSLSVTVNGSSFPDWVIEIVTPEEEEMIYLMKTGIYAEAGVKEYWIIDPQKQVILEYNFKKNAFIPKIYNSPQRIKVSIYRDLFISFSSIFKAQ</sequence>
<evidence type="ECO:0000313" key="2">
    <source>
        <dbReference type="EMBL" id="MQM72952.1"/>
    </source>
</evidence>
<dbReference type="Gene3D" id="3.90.1570.10">
    <property type="entry name" value="tt1808, chain A"/>
    <property type="match status" value="1"/>
</dbReference>
<dbReference type="Proteomes" id="UP000473648">
    <property type="component" value="Unassembled WGS sequence"/>
</dbReference>
<dbReference type="AlphaFoldDB" id="A0A6L5GSA7"/>
<dbReference type="SUPFAM" id="SSF52980">
    <property type="entry name" value="Restriction endonuclease-like"/>
    <property type="match status" value="1"/>
</dbReference>
<reference evidence="2" key="1">
    <citation type="journal article" date="2020" name="Appl. Environ. Microbiol.">
        <title>Medium-Chain Fatty Acid Synthesis by 'Candidatus Weimeria bifida' gen. nov., sp. nov., and 'Candidatus Pseudoramibacter fermentans' sp. nov.</title>
        <authorList>
            <person name="Scarborough M.J."/>
            <person name="Myers K.S."/>
            <person name="Donohue T.J."/>
            <person name="Noguera D.R."/>
        </authorList>
    </citation>
    <scope>NUCLEOTIDE SEQUENCE</scope>
    <source>
        <strain evidence="2">EUB1.1</strain>
    </source>
</reference>
<keyword evidence="2" id="KW-0378">Hydrolase</keyword>
<comment type="caution">
    <text evidence="2">The sequence shown here is derived from an EMBL/GenBank/DDBJ whole genome shotgun (WGS) entry which is preliminary data.</text>
</comment>
<dbReference type="InterPro" id="IPR011335">
    <property type="entry name" value="Restrct_endonuc-II-like"/>
</dbReference>
<proteinExistence type="predicted"/>
<feature type="domain" description="Putative restriction endonuclease" evidence="1">
    <location>
        <begin position="30"/>
        <end position="148"/>
    </location>
</feature>
<accession>A0A6L5GSA7</accession>
<protein>
    <submittedName>
        <fullName evidence="2">Uma2 family endonuclease</fullName>
    </submittedName>
</protein>
<dbReference type="CDD" id="cd06260">
    <property type="entry name" value="DUF820-like"/>
    <property type="match status" value="1"/>
</dbReference>
<gene>
    <name evidence="2" type="ORF">FRC53_05935</name>
</gene>
<keyword evidence="3" id="KW-1185">Reference proteome</keyword>
<organism evidence="2 3">
    <name type="scientific">Candidatus Pseudoramibacter fermentans</name>
    <dbReference type="NCBI Taxonomy" id="2594427"/>
    <lineage>
        <taxon>Bacteria</taxon>
        <taxon>Bacillati</taxon>
        <taxon>Bacillota</taxon>
        <taxon>Clostridia</taxon>
        <taxon>Eubacteriales</taxon>
        <taxon>Eubacteriaceae</taxon>
        <taxon>Pseudoramibacter</taxon>
    </lineage>
</organism>
<dbReference type="EMBL" id="VOGB01000004">
    <property type="protein sequence ID" value="MQM72952.1"/>
    <property type="molecule type" value="Genomic_DNA"/>
</dbReference>
<keyword evidence="2" id="KW-0540">Nuclease</keyword>